<accession>A0A142JKD6</accession>
<keyword evidence="2" id="KW-1185">Reference proteome</keyword>
<evidence type="ECO:0000313" key="2">
    <source>
        <dbReference type="Proteomes" id="UP000075238"/>
    </source>
</evidence>
<dbReference type="STRING" id="1796606.A2G96_12805"/>
<evidence type="ECO:0000313" key="1">
    <source>
        <dbReference type="EMBL" id="AMR78548.1"/>
    </source>
</evidence>
<gene>
    <name evidence="1" type="ORF">A2G96_12805</name>
</gene>
<organism evidence="1 2">
    <name type="scientific">Cupriavidus nantongensis</name>
    <dbReference type="NCBI Taxonomy" id="1796606"/>
    <lineage>
        <taxon>Bacteria</taxon>
        <taxon>Pseudomonadati</taxon>
        <taxon>Pseudomonadota</taxon>
        <taxon>Betaproteobacteria</taxon>
        <taxon>Burkholderiales</taxon>
        <taxon>Burkholderiaceae</taxon>
        <taxon>Cupriavidus</taxon>
    </lineage>
</organism>
<dbReference type="Proteomes" id="UP000075238">
    <property type="component" value="Chromosome 1"/>
</dbReference>
<dbReference type="KEGG" id="cnan:A2G96_12805"/>
<dbReference type="RefSeq" id="WP_062799714.1">
    <property type="nucleotide sequence ID" value="NZ_CP014844.1"/>
</dbReference>
<dbReference type="EMBL" id="CP014844">
    <property type="protein sequence ID" value="AMR78548.1"/>
    <property type="molecule type" value="Genomic_DNA"/>
</dbReference>
<proteinExistence type="predicted"/>
<sequence length="81" mass="9411">MSKTLKVWQLADAKAFGLVDGESDYRIVPFTRIKEFRVVSAVQSKWEIQALLENEWQAFGQYDQRQAALNKVVNYASDVWK</sequence>
<protein>
    <submittedName>
        <fullName evidence="1">Uncharacterized protein</fullName>
    </submittedName>
</protein>
<dbReference type="AlphaFoldDB" id="A0A142JKD6"/>
<reference evidence="1 2" key="1">
    <citation type="submission" date="2016-03" db="EMBL/GenBank/DDBJ databases">
        <title>Complete genome sequence of a novel chlorpyrifos degrading bacterium, Cupriavidus nantongensis sp. X1.</title>
        <authorList>
            <person name="Fang L."/>
        </authorList>
    </citation>
    <scope>NUCLEOTIDE SEQUENCE [LARGE SCALE GENOMIC DNA]</scope>
    <source>
        <strain evidence="1 2">X1</strain>
    </source>
</reference>
<name>A0A142JKD6_9BURK</name>